<keyword evidence="4" id="KW-1185">Reference proteome</keyword>
<dbReference type="PANTHER" id="PTHR12126:SF16">
    <property type="entry name" value="MIOREX COMPLEX COMPONENT 2"/>
    <property type="match status" value="1"/>
</dbReference>
<dbReference type="Pfam" id="PF01370">
    <property type="entry name" value="Epimerase"/>
    <property type="match status" value="1"/>
</dbReference>
<reference evidence="3 4" key="1">
    <citation type="submission" date="2023-08" db="EMBL/GenBank/DDBJ databases">
        <title>Black Yeasts Isolated from many extreme environments.</title>
        <authorList>
            <person name="Coleine C."/>
            <person name="Stajich J.E."/>
            <person name="Selbmann L."/>
        </authorList>
    </citation>
    <scope>NUCLEOTIDE SEQUENCE [LARGE SCALE GENOMIC DNA]</scope>
    <source>
        <strain evidence="3 4">CCFEE 536</strain>
    </source>
</reference>
<dbReference type="InterPro" id="IPR001509">
    <property type="entry name" value="Epimerase_deHydtase"/>
</dbReference>
<dbReference type="Gene3D" id="3.40.50.720">
    <property type="entry name" value="NAD(P)-binding Rossmann-like Domain"/>
    <property type="match status" value="1"/>
</dbReference>
<dbReference type="Proteomes" id="UP001357485">
    <property type="component" value="Unassembled WGS sequence"/>
</dbReference>
<proteinExistence type="predicted"/>
<feature type="compositionally biased region" description="Low complexity" evidence="1">
    <location>
        <begin position="73"/>
        <end position="85"/>
    </location>
</feature>
<evidence type="ECO:0000313" key="3">
    <source>
        <dbReference type="EMBL" id="KAK5129631.1"/>
    </source>
</evidence>
<evidence type="ECO:0000259" key="2">
    <source>
        <dbReference type="Pfam" id="PF01370"/>
    </source>
</evidence>
<feature type="region of interest" description="Disordered" evidence="1">
    <location>
        <begin position="37"/>
        <end position="85"/>
    </location>
</feature>
<dbReference type="InterPro" id="IPR051207">
    <property type="entry name" value="ComplexI_NDUFA9_subunit"/>
</dbReference>
<dbReference type="InterPro" id="IPR036291">
    <property type="entry name" value="NAD(P)-bd_dom_sf"/>
</dbReference>
<dbReference type="SUPFAM" id="SSF51735">
    <property type="entry name" value="NAD(P)-binding Rossmann-fold domains"/>
    <property type="match status" value="1"/>
</dbReference>
<feature type="compositionally biased region" description="Polar residues" evidence="1">
    <location>
        <begin position="49"/>
        <end position="64"/>
    </location>
</feature>
<evidence type="ECO:0000256" key="1">
    <source>
        <dbReference type="SAM" id="MobiDB-lite"/>
    </source>
</evidence>
<organism evidence="3 4">
    <name type="scientific">Cryomyces antarcticus</name>
    <dbReference type="NCBI Taxonomy" id="329879"/>
    <lineage>
        <taxon>Eukaryota</taxon>
        <taxon>Fungi</taxon>
        <taxon>Dikarya</taxon>
        <taxon>Ascomycota</taxon>
        <taxon>Pezizomycotina</taxon>
        <taxon>Dothideomycetes</taxon>
        <taxon>Dothideomycetes incertae sedis</taxon>
        <taxon>Cryomyces</taxon>
    </lineage>
</organism>
<name>A0ABR0KTI4_9PEZI</name>
<accession>A0ABR0KTI4</accession>
<protein>
    <recommendedName>
        <fullName evidence="2">NAD-dependent epimerase/dehydratase domain-containing protein</fullName>
    </recommendedName>
</protein>
<dbReference type="EMBL" id="JAVRRA010024759">
    <property type="protein sequence ID" value="KAK5129631.1"/>
    <property type="molecule type" value="Genomic_DNA"/>
</dbReference>
<dbReference type="PANTHER" id="PTHR12126">
    <property type="entry name" value="NADH-UBIQUINONE OXIDOREDUCTASE 39 KDA SUBUNIT-RELATED"/>
    <property type="match status" value="1"/>
</dbReference>
<evidence type="ECO:0000313" key="4">
    <source>
        <dbReference type="Proteomes" id="UP001357485"/>
    </source>
</evidence>
<feature type="compositionally biased region" description="Basic and acidic residues" evidence="1">
    <location>
        <begin position="157"/>
        <end position="167"/>
    </location>
</feature>
<sequence>MATAVKKKIVVCGGNGFLGSRICKAATARGWDVTSVRYDTPSAKPPAPSQTARSLRTLQLTPSRTRSRSGEPTWSSVTSSATAPPWSTSVHWARADMLKPASYTSLLHGADAVVHSMGILLEADYKGVLTGKESPLRGLQRAFSASKGGSQNPLERQAGEELRPQERDGQLTYELMNRDSAITLAQEAAAAGARDFVYISAAAGAPVLPKRYITTKREAEATIAREMPGMRSVFIRPGFLYDASRSFTMPLAALTAMGAVFNSLTGGYLSGLMGAGGTKPLKADLVGEAVVEAIADERVKGPVETGEIEELANRAWRRGML</sequence>
<comment type="caution">
    <text evidence="3">The sequence shown here is derived from an EMBL/GenBank/DDBJ whole genome shotgun (WGS) entry which is preliminary data.</text>
</comment>
<gene>
    <name evidence="3" type="ORF">LTR16_002029</name>
</gene>
<feature type="domain" description="NAD-dependent epimerase/dehydratase" evidence="2">
    <location>
        <begin position="9"/>
        <end position="116"/>
    </location>
</feature>
<feature type="region of interest" description="Disordered" evidence="1">
    <location>
        <begin position="143"/>
        <end position="167"/>
    </location>
</feature>